<dbReference type="RefSeq" id="WP_117587533.1">
    <property type="nucleotide sequence ID" value="NZ_JAHOER010000104.1"/>
</dbReference>
<reference evidence="1" key="3">
    <citation type="submission" date="2022-11" db="EMBL/GenBank/DDBJ databases">
        <title>Genomic repertoires linked with pathogenic potency of arthritogenic Prevotella copri isolated from the gut of rheumatoid arthritis patients.</title>
        <authorList>
            <person name="Nii T."/>
            <person name="Maeda Y."/>
            <person name="Motooka D."/>
            <person name="Naito M."/>
            <person name="Matsumoto Y."/>
            <person name="Ogawa T."/>
            <person name="Oguro-Igashira E."/>
            <person name="Kishikawa T."/>
            <person name="Yamashita M."/>
            <person name="Koizumi S."/>
            <person name="Kurakawa T."/>
            <person name="Okumura R."/>
            <person name="Kayama H."/>
            <person name="Murakami M."/>
            <person name="Sakaguchi T."/>
            <person name="Das B."/>
            <person name="Nakamura S."/>
            <person name="Okada Y."/>
            <person name="Kumanogoh A."/>
            <person name="Takeda K."/>
        </authorList>
    </citation>
    <scope>NUCLEOTIDE SEQUENCE</scope>
    <source>
        <strain evidence="1">RA-N001-16</strain>
    </source>
</reference>
<reference evidence="2 5" key="2">
    <citation type="submission" date="2019-09" db="EMBL/GenBank/DDBJ databases">
        <title>Distinct polysaccharide growth profiles of human intestinal Prevotella copri isolates.</title>
        <authorList>
            <person name="Fehlner-Peach H."/>
            <person name="Magnabosco C."/>
            <person name="Raghavan V."/>
            <person name="Scher J.U."/>
            <person name="Tett A."/>
            <person name="Cox L.M."/>
            <person name="Gottsegen C."/>
            <person name="Watters A."/>
            <person name="Wiltshire- Gordon J.D."/>
            <person name="Segata N."/>
            <person name="Bonneau R."/>
            <person name="Littman D.R."/>
        </authorList>
    </citation>
    <scope>NUCLEOTIDE SEQUENCE [LARGE SCALE GENOMIC DNA]</scope>
    <source>
        <strain evidence="2 5">BVe41219</strain>
    </source>
</reference>
<comment type="caution">
    <text evidence="3">The sequence shown here is derived from an EMBL/GenBank/DDBJ whole genome shotgun (WGS) entry which is preliminary data.</text>
</comment>
<organism evidence="3 4">
    <name type="scientific">Segatella copri</name>
    <dbReference type="NCBI Taxonomy" id="165179"/>
    <lineage>
        <taxon>Bacteria</taxon>
        <taxon>Pseudomonadati</taxon>
        <taxon>Bacteroidota</taxon>
        <taxon>Bacteroidia</taxon>
        <taxon>Bacteroidales</taxon>
        <taxon>Prevotellaceae</taxon>
        <taxon>Segatella</taxon>
    </lineage>
</organism>
<evidence type="ECO:0000313" key="1">
    <source>
        <dbReference type="EMBL" id="MCW4164440.1"/>
    </source>
</evidence>
<evidence type="ECO:0000313" key="2">
    <source>
        <dbReference type="EMBL" id="MQO55598.1"/>
    </source>
</evidence>
<gene>
    <name evidence="3" type="ORF">DWY11_11260</name>
    <name evidence="2" type="ORF">F7D42_07720</name>
    <name evidence="1" type="ORF">ONS98_04225</name>
</gene>
<dbReference type="AlphaFoldDB" id="A0A3E5DXD2"/>
<reference evidence="3 4" key="1">
    <citation type="submission" date="2018-08" db="EMBL/GenBank/DDBJ databases">
        <title>A genome reference for cultivated species of the human gut microbiota.</title>
        <authorList>
            <person name="Zou Y."/>
            <person name="Xue W."/>
            <person name="Luo G."/>
        </authorList>
    </citation>
    <scope>NUCLEOTIDE SEQUENCE [LARGE SCALE GENOMIC DNA]</scope>
    <source>
        <strain evidence="3 4">AF24-12</strain>
    </source>
</reference>
<sequence length="73" mass="8691">MGRVFAVRPKRIKRTNGQVLTPEMEITVTTKSYTCDPFYNGAKEIQEQYMRMYQFDYKKSCCSKADFEFKQLD</sequence>
<evidence type="ECO:0000313" key="4">
    <source>
        <dbReference type="Proteomes" id="UP000283872"/>
    </source>
</evidence>
<name>A0A3E5DXD2_9BACT</name>
<dbReference type="Proteomes" id="UP001209476">
    <property type="component" value="Unassembled WGS sequence"/>
</dbReference>
<dbReference type="Proteomes" id="UP000283872">
    <property type="component" value="Unassembled WGS sequence"/>
</dbReference>
<protein>
    <submittedName>
        <fullName evidence="3">Uncharacterized protein</fullName>
    </submittedName>
</protein>
<evidence type="ECO:0000313" key="3">
    <source>
        <dbReference type="EMBL" id="RGS13569.1"/>
    </source>
</evidence>
<evidence type="ECO:0000313" key="5">
    <source>
        <dbReference type="Proteomes" id="UP000358159"/>
    </source>
</evidence>
<dbReference type="EMBL" id="JAPDUM010000001">
    <property type="protein sequence ID" value="MCW4164440.1"/>
    <property type="molecule type" value="Genomic_DNA"/>
</dbReference>
<dbReference type="EMBL" id="VZAZ01000036">
    <property type="protein sequence ID" value="MQO55598.1"/>
    <property type="molecule type" value="Genomic_DNA"/>
</dbReference>
<proteinExistence type="predicted"/>
<accession>A0A3E5DXD2</accession>
<dbReference type="Proteomes" id="UP000358159">
    <property type="component" value="Unassembled WGS sequence"/>
</dbReference>
<dbReference type="EMBL" id="QRVA01000029">
    <property type="protein sequence ID" value="RGS13569.1"/>
    <property type="molecule type" value="Genomic_DNA"/>
</dbReference>